<keyword evidence="5" id="KW-0998">Cell outer membrane</keyword>
<dbReference type="Proteomes" id="UP001155483">
    <property type="component" value="Unassembled WGS sequence"/>
</dbReference>
<evidence type="ECO:0000256" key="1">
    <source>
        <dbReference type="ARBA" id="ARBA00004442"/>
    </source>
</evidence>
<feature type="domain" description="RagB/SusD" evidence="6">
    <location>
        <begin position="268"/>
        <end position="520"/>
    </location>
</feature>
<dbReference type="Pfam" id="PF14322">
    <property type="entry name" value="SusD-like_3"/>
    <property type="match status" value="1"/>
</dbReference>
<dbReference type="RefSeq" id="WP_279296322.1">
    <property type="nucleotide sequence ID" value="NZ_JAOTIF010000003.1"/>
</dbReference>
<evidence type="ECO:0000259" key="6">
    <source>
        <dbReference type="Pfam" id="PF07980"/>
    </source>
</evidence>
<name>A0A9X2XUR4_9BACT</name>
<comment type="subcellular location">
    <subcellularLocation>
        <location evidence="1">Cell outer membrane</location>
    </subcellularLocation>
</comment>
<evidence type="ECO:0000256" key="3">
    <source>
        <dbReference type="ARBA" id="ARBA00022729"/>
    </source>
</evidence>
<organism evidence="8 9">
    <name type="scientific">Paraflavisolibacter caeni</name>
    <dbReference type="NCBI Taxonomy" id="2982496"/>
    <lineage>
        <taxon>Bacteria</taxon>
        <taxon>Pseudomonadati</taxon>
        <taxon>Bacteroidota</taxon>
        <taxon>Chitinophagia</taxon>
        <taxon>Chitinophagales</taxon>
        <taxon>Chitinophagaceae</taxon>
        <taxon>Paraflavisolibacter</taxon>
    </lineage>
</organism>
<feature type="domain" description="SusD-like N-terminal" evidence="7">
    <location>
        <begin position="67"/>
        <end position="229"/>
    </location>
</feature>
<protein>
    <submittedName>
        <fullName evidence="8">RagB/SusD family nutrient uptake outer membrane protein</fullName>
    </submittedName>
</protein>
<evidence type="ECO:0000313" key="8">
    <source>
        <dbReference type="EMBL" id="MCU7548877.1"/>
    </source>
</evidence>
<evidence type="ECO:0000256" key="5">
    <source>
        <dbReference type="ARBA" id="ARBA00023237"/>
    </source>
</evidence>
<evidence type="ECO:0000256" key="4">
    <source>
        <dbReference type="ARBA" id="ARBA00023136"/>
    </source>
</evidence>
<dbReference type="GO" id="GO:0009279">
    <property type="term" value="C:cell outer membrane"/>
    <property type="evidence" value="ECO:0007669"/>
    <property type="project" value="UniProtKB-SubCell"/>
</dbReference>
<keyword evidence="9" id="KW-1185">Reference proteome</keyword>
<dbReference type="PROSITE" id="PS51257">
    <property type="entry name" value="PROKAR_LIPOPROTEIN"/>
    <property type="match status" value="1"/>
</dbReference>
<dbReference type="Pfam" id="PF07980">
    <property type="entry name" value="SusD_RagB"/>
    <property type="match status" value="1"/>
</dbReference>
<sequence length="520" mass="58762">MKFLRSTYIAPILGLTLLASSCSKKLDQENPNAVTSGDFWKTSDDAVKGVNAAYGSLLVEGTYMRSTPFLLDTRGDDVKSNSPWGQMRNTGKFALDINDAALFGWAFNAYYEGVARSNQVIDNVPGIEMEAALKDRVLGQAYFLRGLYFFHLVNMYGNVALPTHFPKSNDDFFVLQSTEQQGWEQVIADFKKAAELLPVSYTNVSGPDQNQLGRATKGAAIGYLGKAYLFTKKYTEAAAQFKAIIDLNVYDLMPAYQDNFRLATENNKESIFEVQFDRDAGGKDLGWQGVPNSSWGKTSARAITYGPPGFGWTDVQPTRFIFNEFQKEKTTAGAEDPRLTVTLFYNKPGLKLYGQDFATYYANDAVKLNDLFVAKYQNSETMANEFDWRSGMNERLMRYSDILLMYAECLNELGQTSQAYPYIQKVRSRVGLADLATVKPNMTQQQMRDQLAHERLLEFSLEGHRFDDIKRWGWLQDATKLTQLKQNDPEFEGYVPGRELLPIPPSELKVNKGFKQNKGW</sequence>
<dbReference type="Gene3D" id="1.25.40.390">
    <property type="match status" value="1"/>
</dbReference>
<dbReference type="InterPro" id="IPR011990">
    <property type="entry name" value="TPR-like_helical_dom_sf"/>
</dbReference>
<reference evidence="8" key="1">
    <citation type="submission" date="2022-09" db="EMBL/GenBank/DDBJ databases">
        <authorList>
            <person name="Yuan C."/>
            <person name="Ke Z."/>
        </authorList>
    </citation>
    <scope>NUCLEOTIDE SEQUENCE</scope>
    <source>
        <strain evidence="8">LB-8</strain>
    </source>
</reference>
<comment type="caution">
    <text evidence="8">The sequence shown here is derived from an EMBL/GenBank/DDBJ whole genome shotgun (WGS) entry which is preliminary data.</text>
</comment>
<evidence type="ECO:0000256" key="2">
    <source>
        <dbReference type="ARBA" id="ARBA00006275"/>
    </source>
</evidence>
<proteinExistence type="inferred from homology"/>
<gene>
    <name evidence="8" type="ORF">OCK74_07090</name>
</gene>
<dbReference type="SUPFAM" id="SSF48452">
    <property type="entry name" value="TPR-like"/>
    <property type="match status" value="1"/>
</dbReference>
<evidence type="ECO:0000259" key="7">
    <source>
        <dbReference type="Pfam" id="PF14322"/>
    </source>
</evidence>
<dbReference type="EMBL" id="JAOTIF010000003">
    <property type="protein sequence ID" value="MCU7548877.1"/>
    <property type="molecule type" value="Genomic_DNA"/>
</dbReference>
<comment type="similarity">
    <text evidence="2">Belongs to the SusD family.</text>
</comment>
<dbReference type="AlphaFoldDB" id="A0A9X2XUR4"/>
<dbReference type="InterPro" id="IPR033985">
    <property type="entry name" value="SusD-like_N"/>
</dbReference>
<reference evidence="8" key="2">
    <citation type="submission" date="2023-04" db="EMBL/GenBank/DDBJ databases">
        <title>Paracnuella aquatica gen. nov., sp. nov., a member of the family Chitinophagaceae isolated from a hot spring.</title>
        <authorList>
            <person name="Wang C."/>
        </authorList>
    </citation>
    <scope>NUCLEOTIDE SEQUENCE</scope>
    <source>
        <strain evidence="8">LB-8</strain>
    </source>
</reference>
<accession>A0A9X2XUR4</accession>
<dbReference type="InterPro" id="IPR012944">
    <property type="entry name" value="SusD_RagB_dom"/>
</dbReference>
<keyword evidence="4" id="KW-0472">Membrane</keyword>
<keyword evidence="3" id="KW-0732">Signal</keyword>
<dbReference type="CDD" id="cd08977">
    <property type="entry name" value="SusD"/>
    <property type="match status" value="1"/>
</dbReference>
<evidence type="ECO:0000313" key="9">
    <source>
        <dbReference type="Proteomes" id="UP001155483"/>
    </source>
</evidence>